<dbReference type="OrthoDB" id="214119at2157"/>
<comment type="similarity">
    <text evidence="2">Belongs to the multi antimicrobial extrusion (MATE) (TC 2.A.66.1) family. MepA subfamily.</text>
</comment>
<feature type="transmembrane region" description="Helical" evidence="10">
    <location>
        <begin position="97"/>
        <end position="120"/>
    </location>
</feature>
<dbReference type="EMBL" id="CP009515">
    <property type="protein sequence ID" value="AKB75284.1"/>
    <property type="molecule type" value="Genomic_DNA"/>
</dbReference>
<evidence type="ECO:0000313" key="11">
    <source>
        <dbReference type="EMBL" id="AKB75284.1"/>
    </source>
</evidence>
<dbReference type="PANTHER" id="PTHR43823:SF3">
    <property type="entry name" value="MULTIDRUG EXPORT PROTEIN MEPA"/>
    <property type="match status" value="1"/>
</dbReference>
<feature type="transmembrane region" description="Helical" evidence="10">
    <location>
        <begin position="362"/>
        <end position="386"/>
    </location>
</feature>
<feature type="transmembrane region" description="Helical" evidence="10">
    <location>
        <begin position="173"/>
        <end position="193"/>
    </location>
</feature>
<dbReference type="NCBIfam" id="TIGR00797">
    <property type="entry name" value="matE"/>
    <property type="match status" value="1"/>
</dbReference>
<dbReference type="KEGG" id="mls:MSLAZ_2023"/>
<evidence type="ECO:0000256" key="5">
    <source>
        <dbReference type="ARBA" id="ARBA00022475"/>
    </source>
</evidence>
<evidence type="ECO:0000256" key="4">
    <source>
        <dbReference type="ARBA" id="ARBA00022448"/>
    </source>
</evidence>
<comment type="subcellular location">
    <subcellularLocation>
        <location evidence="1">Cell membrane</location>
        <topology evidence="1">Multi-pass membrane protein</topology>
    </subcellularLocation>
</comment>
<evidence type="ECO:0000313" key="12">
    <source>
        <dbReference type="Proteomes" id="UP000033072"/>
    </source>
</evidence>
<sequence length="468" mass="49884">MHEKSEFLGTENIRKLLFKLSTPVIIGMLVQALYNVVDTLFVGWAYGADSVRAIGGLSIAFPVQMIIMAFGIVLGTGGSSIISRALGARETERAERVLGNVFSLSLILSVLIAIPCLLYLDPILKAFGATSGILPYAREYLEIIIAGGIVFVFGVSVQNIVRAEGNARLAMNAMLIGGGLNILLDPVFIFGFGMGVQGAAIATVLSQAVGSAWLLLYFLKGKGAVRFRAETLKPSLGIIKEIGAIGFGSFVMEASSSVMMIFVYNALASYGGDAAIAVFGITMKINAFIFLPLLGMAFGLQPIVGFNYGAKQFGRIVEAVKWSLAATTAFGLFGLLIISLFPEQLLGLFSSDPEYLAVGKSAVVIMVIGLPLIGCNVVTTTLFQALGQAKPSFLLSISRQLLFLIPLVIIFPRLYGLAGVWAAFPVSDLLSFLLSGLMLLRVYRSFKKRTGVSKIGIGAEMAISSRLE</sequence>
<dbReference type="GO" id="GO:0015297">
    <property type="term" value="F:antiporter activity"/>
    <property type="evidence" value="ECO:0007669"/>
    <property type="project" value="InterPro"/>
</dbReference>
<dbReference type="PIRSF" id="PIRSF006603">
    <property type="entry name" value="DinF"/>
    <property type="match status" value="1"/>
</dbReference>
<dbReference type="HOGENOM" id="CLU_012893_0_0_2"/>
<keyword evidence="7 10" id="KW-1133">Transmembrane helix</keyword>
<feature type="transmembrane region" description="Helical" evidence="10">
    <location>
        <begin position="418"/>
        <end position="440"/>
    </location>
</feature>
<dbReference type="InterPro" id="IPR045070">
    <property type="entry name" value="MATE_MepA-like"/>
</dbReference>
<dbReference type="GeneID" id="24806807"/>
<dbReference type="STRING" id="1434111.MSLAZ_2023"/>
<feature type="transmembrane region" description="Helical" evidence="10">
    <location>
        <begin position="16"/>
        <end position="34"/>
    </location>
</feature>
<keyword evidence="12" id="KW-1185">Reference proteome</keyword>
<evidence type="ECO:0000256" key="1">
    <source>
        <dbReference type="ARBA" id="ARBA00004651"/>
    </source>
</evidence>
<evidence type="ECO:0000256" key="3">
    <source>
        <dbReference type="ARBA" id="ARBA00022106"/>
    </source>
</evidence>
<feature type="transmembrane region" description="Helical" evidence="10">
    <location>
        <begin position="287"/>
        <end position="310"/>
    </location>
</feature>
<dbReference type="InterPro" id="IPR051327">
    <property type="entry name" value="MATE_MepA_subfamily"/>
</dbReference>
<evidence type="ECO:0000256" key="10">
    <source>
        <dbReference type="SAM" id="Phobius"/>
    </source>
</evidence>
<dbReference type="CDD" id="cd13143">
    <property type="entry name" value="MATE_MepA_like"/>
    <property type="match status" value="1"/>
</dbReference>
<feature type="transmembrane region" description="Helical" evidence="10">
    <location>
        <begin position="54"/>
        <end position="76"/>
    </location>
</feature>
<keyword evidence="5" id="KW-1003">Cell membrane</keyword>
<keyword evidence="8 10" id="KW-0472">Membrane</keyword>
<dbReference type="PATRIC" id="fig|1434111.4.peg.2659"/>
<feature type="transmembrane region" description="Helical" evidence="10">
    <location>
        <begin position="322"/>
        <end position="342"/>
    </location>
</feature>
<feature type="transmembrane region" description="Helical" evidence="10">
    <location>
        <begin position="140"/>
        <end position="161"/>
    </location>
</feature>
<dbReference type="AlphaFoldDB" id="A0A0E3S337"/>
<feature type="transmembrane region" description="Helical" evidence="10">
    <location>
        <begin position="393"/>
        <end position="412"/>
    </location>
</feature>
<proteinExistence type="inferred from homology"/>
<organism evidence="11 12">
    <name type="scientific">Methanosarcina lacustris Z-7289</name>
    <dbReference type="NCBI Taxonomy" id="1434111"/>
    <lineage>
        <taxon>Archaea</taxon>
        <taxon>Methanobacteriati</taxon>
        <taxon>Methanobacteriota</taxon>
        <taxon>Stenosarchaea group</taxon>
        <taxon>Methanomicrobia</taxon>
        <taxon>Methanosarcinales</taxon>
        <taxon>Methanosarcinaceae</taxon>
        <taxon>Methanosarcina</taxon>
    </lineage>
</organism>
<keyword evidence="9" id="KW-0046">Antibiotic resistance</keyword>
<dbReference type="GO" id="GO:0042910">
    <property type="term" value="F:xenobiotic transmembrane transporter activity"/>
    <property type="evidence" value="ECO:0007669"/>
    <property type="project" value="InterPro"/>
</dbReference>
<dbReference type="Pfam" id="PF01554">
    <property type="entry name" value="MatE"/>
    <property type="match status" value="2"/>
</dbReference>
<feature type="transmembrane region" description="Helical" evidence="10">
    <location>
        <begin position="199"/>
        <end position="219"/>
    </location>
</feature>
<dbReference type="Proteomes" id="UP000033072">
    <property type="component" value="Chromosome"/>
</dbReference>
<dbReference type="RefSeq" id="WP_048126668.1">
    <property type="nucleotide sequence ID" value="NZ_CP009515.1"/>
</dbReference>
<dbReference type="InterPro" id="IPR002528">
    <property type="entry name" value="MATE_fam"/>
</dbReference>
<name>A0A0E3S337_9EURY</name>
<reference evidence="11 12" key="1">
    <citation type="submission" date="2014-07" db="EMBL/GenBank/DDBJ databases">
        <title>Methanogenic archaea and the global carbon cycle.</title>
        <authorList>
            <person name="Henriksen J.R."/>
            <person name="Luke J."/>
            <person name="Reinhart S."/>
            <person name="Benedict M.N."/>
            <person name="Youngblut N.D."/>
            <person name="Metcalf M.E."/>
            <person name="Whitaker R.J."/>
            <person name="Metcalf W.W."/>
        </authorList>
    </citation>
    <scope>NUCLEOTIDE SEQUENCE [LARGE SCALE GENOMIC DNA]</scope>
    <source>
        <strain evidence="11 12">Z-7289</strain>
    </source>
</reference>
<evidence type="ECO:0000256" key="6">
    <source>
        <dbReference type="ARBA" id="ARBA00022692"/>
    </source>
</evidence>
<dbReference type="GO" id="GO:0005886">
    <property type="term" value="C:plasma membrane"/>
    <property type="evidence" value="ECO:0007669"/>
    <property type="project" value="UniProtKB-SubCell"/>
</dbReference>
<evidence type="ECO:0000256" key="2">
    <source>
        <dbReference type="ARBA" id="ARBA00008417"/>
    </source>
</evidence>
<evidence type="ECO:0000256" key="9">
    <source>
        <dbReference type="ARBA" id="ARBA00023251"/>
    </source>
</evidence>
<evidence type="ECO:0000256" key="7">
    <source>
        <dbReference type="ARBA" id="ARBA00022989"/>
    </source>
</evidence>
<dbReference type="InterPro" id="IPR048279">
    <property type="entry name" value="MdtK-like"/>
</dbReference>
<protein>
    <recommendedName>
        <fullName evidence="3">Multidrug export protein MepA</fullName>
    </recommendedName>
</protein>
<dbReference type="PANTHER" id="PTHR43823">
    <property type="entry name" value="SPORULATION PROTEIN YKVU"/>
    <property type="match status" value="1"/>
</dbReference>
<evidence type="ECO:0000256" key="8">
    <source>
        <dbReference type="ARBA" id="ARBA00023136"/>
    </source>
</evidence>
<keyword evidence="4" id="KW-0813">Transport</keyword>
<accession>A0A0E3S337</accession>
<keyword evidence="6 10" id="KW-0812">Transmembrane</keyword>
<dbReference type="GO" id="GO:0046677">
    <property type="term" value="P:response to antibiotic"/>
    <property type="evidence" value="ECO:0007669"/>
    <property type="project" value="UniProtKB-KW"/>
</dbReference>
<gene>
    <name evidence="11" type="ORF">MSLAZ_2023</name>
</gene>